<keyword evidence="1" id="KW-1133">Transmembrane helix</keyword>
<dbReference type="AlphaFoldDB" id="A0A6G0WLY5"/>
<comment type="caution">
    <text evidence="2">The sequence shown here is derived from an EMBL/GenBank/DDBJ whole genome shotgun (WGS) entry which is preliminary data.</text>
</comment>
<sequence>MGSQRRVPSKNKPLFSRSVITFSSLHRDHQNVTSTTDINLNNSLTIDVVSEDTCKDLCEISKFGSLSSLCWLLDNKIHRVSNDCLRCFMNVTDQNLQVKLKRSIRSNLGSKQHDLLKLCDDNKDDDILLDNVLNDVSEVQYRKPRMTYQVLGTSDMVLAILPESKLIQCKRKFIMNFLGMLIYNRLFLKYMYFFNLNIMSSSLELSYDEEIV</sequence>
<feature type="transmembrane region" description="Helical" evidence="1">
    <location>
        <begin position="173"/>
        <end position="193"/>
    </location>
</feature>
<keyword evidence="1" id="KW-0472">Membrane</keyword>
<organism evidence="2 3">
    <name type="scientific">Aphis craccivora</name>
    <name type="common">Cowpea aphid</name>
    <dbReference type="NCBI Taxonomy" id="307492"/>
    <lineage>
        <taxon>Eukaryota</taxon>
        <taxon>Metazoa</taxon>
        <taxon>Ecdysozoa</taxon>
        <taxon>Arthropoda</taxon>
        <taxon>Hexapoda</taxon>
        <taxon>Insecta</taxon>
        <taxon>Pterygota</taxon>
        <taxon>Neoptera</taxon>
        <taxon>Paraneoptera</taxon>
        <taxon>Hemiptera</taxon>
        <taxon>Sternorrhyncha</taxon>
        <taxon>Aphidomorpha</taxon>
        <taxon>Aphidoidea</taxon>
        <taxon>Aphididae</taxon>
        <taxon>Aphidini</taxon>
        <taxon>Aphis</taxon>
        <taxon>Aphis</taxon>
    </lineage>
</organism>
<gene>
    <name evidence="2" type="ORF">FWK35_00023154</name>
</gene>
<reference evidence="2 3" key="1">
    <citation type="submission" date="2019-08" db="EMBL/GenBank/DDBJ databases">
        <title>Whole genome of Aphis craccivora.</title>
        <authorList>
            <person name="Voronova N.V."/>
            <person name="Shulinski R.S."/>
            <person name="Bandarenka Y.V."/>
            <person name="Zhorov D.G."/>
            <person name="Warner D."/>
        </authorList>
    </citation>
    <scope>NUCLEOTIDE SEQUENCE [LARGE SCALE GENOMIC DNA]</scope>
    <source>
        <strain evidence="2">180601</strain>
        <tissue evidence="2">Whole Body</tissue>
    </source>
</reference>
<dbReference type="Proteomes" id="UP000478052">
    <property type="component" value="Unassembled WGS sequence"/>
</dbReference>
<name>A0A6G0WLY5_APHCR</name>
<keyword evidence="3" id="KW-1185">Reference proteome</keyword>
<dbReference type="EMBL" id="VUJU01008599">
    <property type="protein sequence ID" value="KAF0728340.1"/>
    <property type="molecule type" value="Genomic_DNA"/>
</dbReference>
<keyword evidence="1" id="KW-0812">Transmembrane</keyword>
<evidence type="ECO:0000313" key="3">
    <source>
        <dbReference type="Proteomes" id="UP000478052"/>
    </source>
</evidence>
<proteinExistence type="predicted"/>
<accession>A0A6G0WLY5</accession>
<protein>
    <submittedName>
        <fullName evidence="2">Uncharacterized protein</fullName>
    </submittedName>
</protein>
<evidence type="ECO:0000256" key="1">
    <source>
        <dbReference type="SAM" id="Phobius"/>
    </source>
</evidence>
<evidence type="ECO:0000313" key="2">
    <source>
        <dbReference type="EMBL" id="KAF0728340.1"/>
    </source>
</evidence>